<evidence type="ECO:0008006" key="9">
    <source>
        <dbReference type="Google" id="ProtNLM"/>
    </source>
</evidence>
<proteinExistence type="predicted"/>
<comment type="subcellular location">
    <subcellularLocation>
        <location evidence="1">Cell membrane</location>
        <topology evidence="1">Multi-pass membrane protein</topology>
    </subcellularLocation>
</comment>
<dbReference type="GO" id="GO:0005886">
    <property type="term" value="C:plasma membrane"/>
    <property type="evidence" value="ECO:0007669"/>
    <property type="project" value="UniProtKB-SubCell"/>
</dbReference>
<dbReference type="Pfam" id="PF03825">
    <property type="entry name" value="Nuc_H_symport"/>
    <property type="match status" value="1"/>
</dbReference>
<dbReference type="Gene3D" id="1.20.1250.20">
    <property type="entry name" value="MFS general substrate transporter like domains"/>
    <property type="match status" value="2"/>
</dbReference>
<reference evidence="8" key="1">
    <citation type="journal article" date="2014" name="Front. Microbiol.">
        <title>High frequency of phylogenetically diverse reductive dehalogenase-homologous genes in deep subseafloor sedimentary metagenomes.</title>
        <authorList>
            <person name="Kawai M."/>
            <person name="Futagami T."/>
            <person name="Toyoda A."/>
            <person name="Takaki Y."/>
            <person name="Nishi S."/>
            <person name="Hori S."/>
            <person name="Arai W."/>
            <person name="Tsubouchi T."/>
            <person name="Morono Y."/>
            <person name="Uchiyama I."/>
            <person name="Ito T."/>
            <person name="Fujiyama A."/>
            <person name="Inagaki F."/>
            <person name="Takami H."/>
        </authorList>
    </citation>
    <scope>NUCLEOTIDE SEQUENCE</scope>
    <source>
        <strain evidence="8">Expedition CK06-06</strain>
    </source>
</reference>
<dbReference type="GO" id="GO:0015212">
    <property type="term" value="F:cytidine transmembrane transporter activity"/>
    <property type="evidence" value="ECO:0007669"/>
    <property type="project" value="TreeGrafter"/>
</dbReference>
<keyword evidence="6 7" id="KW-0472">Membrane</keyword>
<feature type="transmembrane region" description="Helical" evidence="7">
    <location>
        <begin position="210"/>
        <end position="229"/>
    </location>
</feature>
<dbReference type="InterPro" id="IPR004740">
    <property type="entry name" value="Nuc_H_symport"/>
</dbReference>
<evidence type="ECO:0000256" key="2">
    <source>
        <dbReference type="ARBA" id="ARBA00022448"/>
    </source>
</evidence>
<feature type="transmembrane region" description="Helical" evidence="7">
    <location>
        <begin position="44"/>
        <end position="60"/>
    </location>
</feature>
<keyword evidence="5 7" id="KW-1133">Transmembrane helix</keyword>
<keyword evidence="2" id="KW-0813">Transport</keyword>
<feature type="transmembrane region" description="Helical" evidence="7">
    <location>
        <begin position="250"/>
        <end position="269"/>
    </location>
</feature>
<feature type="transmembrane region" description="Helical" evidence="7">
    <location>
        <begin position="72"/>
        <end position="90"/>
    </location>
</feature>
<feature type="transmembrane region" description="Helical" evidence="7">
    <location>
        <begin position="275"/>
        <end position="294"/>
    </location>
</feature>
<gene>
    <name evidence="8" type="ORF">S01H1_12585</name>
</gene>
<feature type="transmembrane region" description="Helical" evidence="7">
    <location>
        <begin position="135"/>
        <end position="156"/>
    </location>
</feature>
<dbReference type="InterPro" id="IPR036259">
    <property type="entry name" value="MFS_trans_sf"/>
</dbReference>
<feature type="non-terminal residue" evidence="8">
    <location>
        <position position="336"/>
    </location>
</feature>
<feature type="transmembrane region" description="Helical" evidence="7">
    <location>
        <begin position="306"/>
        <end position="326"/>
    </location>
</feature>
<dbReference type="SUPFAM" id="SSF103473">
    <property type="entry name" value="MFS general substrate transporter"/>
    <property type="match status" value="1"/>
</dbReference>
<accession>X0RZF5</accession>
<name>X0RZF5_9ZZZZ</name>
<sequence>MEWKLYFALSILMFLEFAVWGAWYPVLAARLLGPLKFSGKQTGWIYAALPMACIVMPLLAGQLADQWVNTEIILAVAHLIGTFLLLIAAWKKDFGSLFIVILLYSLCYAATIPLVNALMFHHLNANNIDLGKSTYIFMWAPIAWALSGYFLTGWRWIFKTGEEGRDCLVLAAALSIVMAVTCFLMPDTPPAKTGEIPILKAFHMLGNSNFLVFIIISIVAAGMMQFYFLGTAQFMQDNRIAPKNVPASMAIAQAVQAAATLFLLGLFITGAGYKWTLTMGAASWLILYIIYVAPKPRWLIVASQSFHGLAYVFFIIAGQMFGAALAPEGTGASVQA</sequence>
<keyword evidence="4 7" id="KW-0812">Transmembrane</keyword>
<keyword evidence="3" id="KW-1003">Cell membrane</keyword>
<evidence type="ECO:0000256" key="4">
    <source>
        <dbReference type="ARBA" id="ARBA00022692"/>
    </source>
</evidence>
<evidence type="ECO:0000256" key="1">
    <source>
        <dbReference type="ARBA" id="ARBA00004651"/>
    </source>
</evidence>
<dbReference type="PANTHER" id="PTHR23522:SF4">
    <property type="entry name" value="NUCLEOSIDE PERMEASE NUPG-RELATED"/>
    <property type="match status" value="1"/>
</dbReference>
<evidence type="ECO:0000256" key="6">
    <source>
        <dbReference type="ARBA" id="ARBA00023136"/>
    </source>
</evidence>
<feature type="transmembrane region" description="Helical" evidence="7">
    <location>
        <begin position="6"/>
        <end position="32"/>
    </location>
</feature>
<evidence type="ECO:0000256" key="3">
    <source>
        <dbReference type="ARBA" id="ARBA00022475"/>
    </source>
</evidence>
<dbReference type="GO" id="GO:0015213">
    <property type="term" value="F:uridine transmembrane transporter activity"/>
    <property type="evidence" value="ECO:0007669"/>
    <property type="project" value="TreeGrafter"/>
</dbReference>
<evidence type="ECO:0000256" key="5">
    <source>
        <dbReference type="ARBA" id="ARBA00022989"/>
    </source>
</evidence>
<dbReference type="PANTHER" id="PTHR23522">
    <property type="entry name" value="BLL5896 PROTEIN"/>
    <property type="match status" value="1"/>
</dbReference>
<organism evidence="8">
    <name type="scientific">marine sediment metagenome</name>
    <dbReference type="NCBI Taxonomy" id="412755"/>
    <lineage>
        <taxon>unclassified sequences</taxon>
        <taxon>metagenomes</taxon>
        <taxon>ecological metagenomes</taxon>
    </lineage>
</organism>
<evidence type="ECO:0000313" key="8">
    <source>
        <dbReference type="EMBL" id="GAF69097.1"/>
    </source>
</evidence>
<protein>
    <recommendedName>
        <fullName evidence="9">Major facilitator superfamily (MFS) profile domain-containing protein</fullName>
    </recommendedName>
</protein>
<comment type="caution">
    <text evidence="8">The sequence shown here is derived from an EMBL/GenBank/DDBJ whole genome shotgun (WGS) entry which is preliminary data.</text>
</comment>
<feature type="transmembrane region" description="Helical" evidence="7">
    <location>
        <begin position="168"/>
        <end position="186"/>
    </location>
</feature>
<feature type="transmembrane region" description="Helical" evidence="7">
    <location>
        <begin position="97"/>
        <end position="115"/>
    </location>
</feature>
<dbReference type="EMBL" id="BARS01006468">
    <property type="protein sequence ID" value="GAF69097.1"/>
    <property type="molecule type" value="Genomic_DNA"/>
</dbReference>
<evidence type="ECO:0000256" key="7">
    <source>
        <dbReference type="SAM" id="Phobius"/>
    </source>
</evidence>
<dbReference type="AlphaFoldDB" id="X0RZF5"/>